<keyword evidence="4" id="KW-1185">Reference proteome</keyword>
<protein>
    <recommendedName>
        <fullName evidence="1">SGNH hydrolase-type esterase domain-containing protein</fullName>
    </recommendedName>
</protein>
<dbReference type="EMBL" id="LGRX02000544">
    <property type="protein sequence ID" value="KAK3288220.1"/>
    <property type="molecule type" value="Genomic_DNA"/>
</dbReference>
<dbReference type="InterPro" id="IPR051532">
    <property type="entry name" value="Ester_Hydrolysis_Enzymes"/>
</dbReference>
<accession>A0AAE0H1F8</accession>
<proteinExistence type="predicted"/>
<dbReference type="EMBL" id="LGRX02027028">
    <property type="protein sequence ID" value="KAK3249894.1"/>
    <property type="molecule type" value="Genomic_DNA"/>
</dbReference>
<dbReference type="Proteomes" id="UP001190700">
    <property type="component" value="Unassembled WGS sequence"/>
</dbReference>
<name>A0AAE0H1F8_9CHLO</name>
<gene>
    <name evidence="2" type="ORF">CYMTET_40692</name>
    <name evidence="3" type="ORF">CYMTET_4297</name>
</gene>
<evidence type="ECO:0000313" key="3">
    <source>
        <dbReference type="EMBL" id="KAK3288220.1"/>
    </source>
</evidence>
<comment type="caution">
    <text evidence="3">The sequence shown here is derived from an EMBL/GenBank/DDBJ whole genome shotgun (WGS) entry which is preliminary data.</text>
</comment>
<evidence type="ECO:0000313" key="2">
    <source>
        <dbReference type="EMBL" id="KAK3249894.1"/>
    </source>
</evidence>
<dbReference type="SUPFAM" id="SSF52266">
    <property type="entry name" value="SGNH hydrolase"/>
    <property type="match status" value="1"/>
</dbReference>
<dbReference type="Pfam" id="PF13472">
    <property type="entry name" value="Lipase_GDSL_2"/>
    <property type="match status" value="1"/>
</dbReference>
<organism evidence="3 4">
    <name type="scientific">Cymbomonas tetramitiformis</name>
    <dbReference type="NCBI Taxonomy" id="36881"/>
    <lineage>
        <taxon>Eukaryota</taxon>
        <taxon>Viridiplantae</taxon>
        <taxon>Chlorophyta</taxon>
        <taxon>Pyramimonadophyceae</taxon>
        <taxon>Pyramimonadales</taxon>
        <taxon>Pyramimonadaceae</taxon>
        <taxon>Cymbomonas</taxon>
    </lineage>
</organism>
<dbReference type="PANTHER" id="PTHR30383">
    <property type="entry name" value="THIOESTERASE 1/PROTEASE 1/LYSOPHOSPHOLIPASE L1"/>
    <property type="match status" value="1"/>
</dbReference>
<evidence type="ECO:0000259" key="1">
    <source>
        <dbReference type="Pfam" id="PF13472"/>
    </source>
</evidence>
<dbReference type="InterPro" id="IPR013830">
    <property type="entry name" value="SGNH_hydro"/>
</dbReference>
<feature type="domain" description="SGNH hydrolase-type esterase" evidence="1">
    <location>
        <begin position="22"/>
        <end position="248"/>
    </location>
</feature>
<dbReference type="InterPro" id="IPR036514">
    <property type="entry name" value="SGNH_hydro_sf"/>
</dbReference>
<reference evidence="3" key="2">
    <citation type="submission" date="2023-06" db="EMBL/GenBank/DDBJ databases">
        <title>Long-read-based genome assembly of the green algal bacterivore Cymbomonas tetramitiformis.</title>
        <authorList>
            <person name="Gyaltshen Y."/>
            <person name="Rozenberg A."/>
            <person name="Paasch A."/>
            <person name="Burns J.A."/>
            <person name="Warring S."/>
            <person name="Larson R."/>
            <person name="Maurer-Alcala X."/>
            <person name="Dacks J."/>
            <person name="Kim E."/>
        </authorList>
    </citation>
    <scope>NUCLEOTIDE SEQUENCE</scope>
    <source>
        <strain evidence="3">PLY_AMNH</strain>
    </source>
</reference>
<reference evidence="3 4" key="1">
    <citation type="journal article" date="2015" name="Genome Biol. Evol.">
        <title>Comparative Genomics of a Bacterivorous Green Alga Reveals Evolutionary Causalities and Consequences of Phago-Mixotrophic Mode of Nutrition.</title>
        <authorList>
            <person name="Burns J.A."/>
            <person name="Paasch A."/>
            <person name="Narechania A."/>
            <person name="Kim E."/>
        </authorList>
    </citation>
    <scope>NUCLEOTIDE SEQUENCE [LARGE SCALE GENOMIC DNA]</scope>
    <source>
        <strain evidence="3">PLY_AMNH</strain>
    </source>
</reference>
<dbReference type="Gene3D" id="3.40.50.1110">
    <property type="entry name" value="SGNH hydrolase"/>
    <property type="match status" value="1"/>
</dbReference>
<sequence>MGVNNLTSTGRFNSNSKIRVACVGDSITYGDGTQTFVSLKREVKGRNHRERGSYPKVLKTMLAEAQPGTFEVGMFAVGGTTALQPNHLSAERHACRKDSREAEACSFTLTRAFENALAFRPQAVLLLLGTNDAKDLEDVLTQHLQEDVSSLIKTFRRAMPLGYKRNIWLLLPPRVWDSNTHIKPVILEDVIRPILQGAAEVERVPTIDLRAPFDEDPAKFIGSQYGPHHTRRHLPRGDGIHPTRAGSALIAETVLPHLLQSFPPRPPTAFEVKRAEANRRLRGLNQPGSRVISVRRAVRGARMMPNANRFGNGTNQFMDGDIDDV</sequence>
<evidence type="ECO:0000313" key="4">
    <source>
        <dbReference type="Proteomes" id="UP001190700"/>
    </source>
</evidence>
<dbReference type="AlphaFoldDB" id="A0AAE0H1F8"/>